<evidence type="ECO:0000313" key="3">
    <source>
        <dbReference type="Proteomes" id="UP000068243"/>
    </source>
</evidence>
<feature type="compositionally biased region" description="Basic and acidic residues" evidence="1">
    <location>
        <begin position="22"/>
        <end position="36"/>
    </location>
</feature>
<organism evidence="2 3">
    <name type="scientific">Aspergillus niger</name>
    <dbReference type="NCBI Taxonomy" id="5061"/>
    <lineage>
        <taxon>Eukaryota</taxon>
        <taxon>Fungi</taxon>
        <taxon>Dikarya</taxon>
        <taxon>Ascomycota</taxon>
        <taxon>Pezizomycotina</taxon>
        <taxon>Eurotiomycetes</taxon>
        <taxon>Eurotiomycetidae</taxon>
        <taxon>Eurotiales</taxon>
        <taxon>Aspergillaceae</taxon>
        <taxon>Aspergillus</taxon>
        <taxon>Aspergillus subgen. Circumdati</taxon>
    </lineage>
</organism>
<evidence type="ECO:0000313" key="2">
    <source>
        <dbReference type="EMBL" id="GAQ33133.1"/>
    </source>
</evidence>
<dbReference type="AlphaFoldDB" id="A0A100I1T1"/>
<feature type="region of interest" description="Disordered" evidence="1">
    <location>
        <begin position="1"/>
        <end position="91"/>
    </location>
</feature>
<protein>
    <submittedName>
        <fullName evidence="2">Uncharacterized protein</fullName>
    </submittedName>
</protein>
<sequence>MSDEEGETLPPNAQDQYGQQVDTDKDAIPTEPDTRDGGSTTDGNSGQGTGQQIDNHPGDPSPIPDSSTEPGSRQDAPPKANVKQESFDIPPMTLKLNGYEELKRTLQATKGNTSNFSNTVNKLKQEKMELKTQNEVLMERNRALEAYIKYLEEGIANTNAQLNEINSMMTGS</sequence>
<feature type="compositionally biased region" description="Polar residues" evidence="1">
    <location>
        <begin position="11"/>
        <end position="21"/>
    </location>
</feature>
<proteinExistence type="predicted"/>
<gene>
    <name evidence="2" type="ORF">ABL_00006</name>
</gene>
<dbReference type="Proteomes" id="UP000068243">
    <property type="component" value="Unassembled WGS sequence"/>
</dbReference>
<dbReference type="EMBL" id="BCMY01000001">
    <property type="protein sequence ID" value="GAQ33133.1"/>
    <property type="molecule type" value="Genomic_DNA"/>
</dbReference>
<comment type="caution">
    <text evidence="2">The sequence shown here is derived from an EMBL/GenBank/DDBJ whole genome shotgun (WGS) entry which is preliminary data.</text>
</comment>
<evidence type="ECO:0000256" key="1">
    <source>
        <dbReference type="SAM" id="MobiDB-lite"/>
    </source>
</evidence>
<accession>A0A100I1T1</accession>
<feature type="compositionally biased region" description="Polar residues" evidence="1">
    <location>
        <begin position="37"/>
        <end position="54"/>
    </location>
</feature>
<name>A0A100I1T1_ASPNG</name>
<reference evidence="3" key="1">
    <citation type="journal article" date="2016" name="Genome Announc.">
        <title>Draft genome sequence of Aspergillus niger strain An76.</title>
        <authorList>
            <person name="Gong W."/>
            <person name="Cheng Z."/>
            <person name="Zhang H."/>
            <person name="Liu L."/>
            <person name="Gao P."/>
            <person name="Wang L."/>
        </authorList>
    </citation>
    <scope>NUCLEOTIDE SEQUENCE [LARGE SCALE GENOMIC DNA]</scope>
    <source>
        <strain evidence="3">An76</strain>
    </source>
</reference>